<keyword evidence="2" id="KW-0547">Nucleotide-binding</keyword>
<keyword evidence="6" id="KW-1185">Reference proteome</keyword>
<keyword evidence="4" id="KW-0342">GTP-binding</keyword>
<dbReference type="PANTHER" id="PTHR21231">
    <property type="entry name" value="XPA-BINDING PROTEIN 1-RELATED"/>
    <property type="match status" value="1"/>
</dbReference>
<gene>
    <name evidence="5" type="ORF">AKJ61_03775</name>
</gene>
<dbReference type="InterPro" id="IPR004130">
    <property type="entry name" value="Gpn"/>
</dbReference>
<proteinExistence type="inferred from homology"/>
<evidence type="ECO:0000313" key="5">
    <source>
        <dbReference type="EMBL" id="KXA89000.1"/>
    </source>
</evidence>
<dbReference type="Gene3D" id="3.40.50.300">
    <property type="entry name" value="P-loop containing nucleotide triphosphate hydrolases"/>
    <property type="match status" value="1"/>
</dbReference>
<reference evidence="5 6" key="1">
    <citation type="journal article" date="2016" name="Sci. Rep.">
        <title>Metabolic traits of an uncultured archaeal lineage -MSBL1- from brine pools of the Red Sea.</title>
        <authorList>
            <person name="Mwirichia R."/>
            <person name="Alam I."/>
            <person name="Rashid M."/>
            <person name="Vinu M."/>
            <person name="Ba-Alawi W."/>
            <person name="Anthony Kamau A."/>
            <person name="Kamanda Ngugi D."/>
            <person name="Goker M."/>
            <person name="Klenk H.P."/>
            <person name="Bajic V."/>
            <person name="Stingl U."/>
        </authorList>
    </citation>
    <scope>NUCLEOTIDE SEQUENCE [LARGE SCALE GENOMIC DNA]</scope>
    <source>
        <strain evidence="5">SCGC-AAA259B11</strain>
    </source>
</reference>
<evidence type="ECO:0000256" key="4">
    <source>
        <dbReference type="ARBA" id="ARBA00023134"/>
    </source>
</evidence>
<dbReference type="Proteomes" id="UP000070184">
    <property type="component" value="Unassembled WGS sequence"/>
</dbReference>
<evidence type="ECO:0000256" key="2">
    <source>
        <dbReference type="ARBA" id="ARBA00022741"/>
    </source>
</evidence>
<dbReference type="EMBL" id="LHXK01000063">
    <property type="protein sequence ID" value="KXA89000.1"/>
    <property type="molecule type" value="Genomic_DNA"/>
</dbReference>
<evidence type="ECO:0000313" key="6">
    <source>
        <dbReference type="Proteomes" id="UP000070184"/>
    </source>
</evidence>
<evidence type="ECO:0008006" key="7">
    <source>
        <dbReference type="Google" id="ProtNLM"/>
    </source>
</evidence>
<dbReference type="AlphaFoldDB" id="A0A133U482"/>
<evidence type="ECO:0000256" key="3">
    <source>
        <dbReference type="ARBA" id="ARBA00022801"/>
    </source>
</evidence>
<evidence type="ECO:0000256" key="1">
    <source>
        <dbReference type="ARBA" id="ARBA00005290"/>
    </source>
</evidence>
<name>A0A133U482_9EURY</name>
<accession>A0A133U482</accession>
<protein>
    <recommendedName>
        <fullName evidence="7">GTPase</fullName>
    </recommendedName>
</protein>
<organism evidence="5 6">
    <name type="scientific">candidate division MSBL1 archaeon SCGC-AAA259B11</name>
    <dbReference type="NCBI Taxonomy" id="1698260"/>
    <lineage>
        <taxon>Archaea</taxon>
        <taxon>Methanobacteriati</taxon>
        <taxon>Methanobacteriota</taxon>
        <taxon>candidate division MSBL1</taxon>
    </lineage>
</organism>
<comment type="similarity">
    <text evidence="1">Belongs to the GPN-loop GTPase family.</text>
</comment>
<dbReference type="Pfam" id="PF03029">
    <property type="entry name" value="ATP_bind_1"/>
    <property type="match status" value="1"/>
</dbReference>
<dbReference type="GO" id="GO:0005525">
    <property type="term" value="F:GTP binding"/>
    <property type="evidence" value="ECO:0007669"/>
    <property type="project" value="UniProtKB-KW"/>
</dbReference>
<keyword evidence="3" id="KW-0378">Hydrolase</keyword>
<dbReference type="PANTHER" id="PTHR21231:SF8">
    <property type="entry name" value="GPN-LOOP GTPASE 1"/>
    <property type="match status" value="1"/>
</dbReference>
<dbReference type="SUPFAM" id="SSF52540">
    <property type="entry name" value="P-loop containing nucleoside triphosphate hydrolases"/>
    <property type="match status" value="1"/>
</dbReference>
<comment type="caution">
    <text evidence="5">The sequence shown here is derived from an EMBL/GenBank/DDBJ whole genome shotgun (WGS) entry which is preliminary data.</text>
</comment>
<dbReference type="GO" id="GO:0003924">
    <property type="term" value="F:GTPase activity"/>
    <property type="evidence" value="ECO:0007669"/>
    <property type="project" value="TreeGrafter"/>
</dbReference>
<sequence>MYILIVGPAGSGKSLLTSEFGQYLENYYSVRYINLDSGAIRVPFKPDFDIRDFYTLEEIMKEKNLGPNGATLEAVDRLSEIDFPQYEEDFTLLDAPGQLEPFVFRGGVEVFRSFTDGCIYLVDGTAPLKTFPSQYLYSLATQYALEMPMIRALNKIDLLDPKKIEELERMMTDPRMFQNIEDIGMRSQMNIDIADLLMKIYTPSSFPAISAKTQEGFENLATLLFETTKTDHDTAAKFSLTES</sequence>
<dbReference type="InterPro" id="IPR027417">
    <property type="entry name" value="P-loop_NTPase"/>
</dbReference>